<evidence type="ECO:0000313" key="1">
    <source>
        <dbReference type="EMBL" id="THF51242.1"/>
    </source>
</evidence>
<accession>A0A4S3ZZG9</accession>
<dbReference type="RefSeq" id="WP_136402228.1">
    <property type="nucleotide sequence ID" value="NZ_SSNZ01000002.1"/>
</dbReference>
<name>A0A4S3ZZG9_9FLAO</name>
<dbReference type="AlphaFoldDB" id="A0A4S3ZZG9"/>
<comment type="caution">
    <text evidence="1">The sequence shown here is derived from an EMBL/GenBank/DDBJ whole genome shotgun (WGS) entry which is preliminary data.</text>
</comment>
<evidence type="ECO:0008006" key="3">
    <source>
        <dbReference type="Google" id="ProtNLM"/>
    </source>
</evidence>
<organism evidence="1 2">
    <name type="scientific">Flavobacterium supellecticarium</name>
    <dbReference type="NCBI Taxonomy" id="2565924"/>
    <lineage>
        <taxon>Bacteria</taxon>
        <taxon>Pseudomonadati</taxon>
        <taxon>Bacteroidota</taxon>
        <taxon>Flavobacteriia</taxon>
        <taxon>Flavobacteriales</taxon>
        <taxon>Flavobacteriaceae</taxon>
        <taxon>Flavobacterium</taxon>
    </lineage>
</organism>
<proteinExistence type="predicted"/>
<dbReference type="EMBL" id="SSNZ01000002">
    <property type="protein sequence ID" value="THF51242.1"/>
    <property type="molecule type" value="Genomic_DNA"/>
</dbReference>
<dbReference type="OrthoDB" id="740449at2"/>
<protein>
    <recommendedName>
        <fullName evidence="3">ApeA N-terminal domain-containing protein</fullName>
    </recommendedName>
</protein>
<sequence>MDPIEKFLSVNKDVKRINETDHIILENLWGDDTFICRFDKTIDFKPLENIELPAEFSALFHVQENTLEFIYNTLPENEIIERKFMFYYAGLEFEVSFGEASKSLEILATAFREISIKTDTDYRNLKILRDYYRVDKTEGMKRFFADKKPISFFVKGDFCKINKDFIGLSKHMNFYMRYFDRKAPMILIFDDDKSKEKYELPCHTGNKHFPDKIRAKKIEPVILDLLHIASLTTNIRLKYIFYYQILEYCSYYHLNDELKRKLNNIVKNPDVLNDSGNYSRQIIDQFKNYFKANDDKQKLEKLIFDHLDYNDIKLEIKCNYKYFSQDFTFDGDFKIEALIKNQDDAENPPKDILKSIVDRIDKIRNVLVHIRESRENKVILPTAKNNHQLIPYFYLIRRIAEVIAIKYE</sequence>
<dbReference type="Proteomes" id="UP000307507">
    <property type="component" value="Unassembled WGS sequence"/>
</dbReference>
<gene>
    <name evidence="1" type="ORF">E6C50_05585</name>
</gene>
<evidence type="ECO:0000313" key="2">
    <source>
        <dbReference type="Proteomes" id="UP000307507"/>
    </source>
</evidence>
<keyword evidence="2" id="KW-1185">Reference proteome</keyword>
<reference evidence="1 2" key="1">
    <citation type="submission" date="2019-04" db="EMBL/GenBank/DDBJ databases">
        <title>Flavobacterium sp. nov. isolated from construction timber.</title>
        <authorList>
            <person name="Lin S.-Y."/>
            <person name="Chang C.-T."/>
            <person name="Young C.-C."/>
        </authorList>
    </citation>
    <scope>NUCLEOTIDE SEQUENCE [LARGE SCALE GENOMIC DNA]</scope>
    <source>
        <strain evidence="1 2">CC-CTC003</strain>
    </source>
</reference>